<dbReference type="InterPro" id="IPR051159">
    <property type="entry name" value="Hexapeptide_acetyltransf"/>
</dbReference>
<keyword evidence="1" id="KW-0808">Transferase</keyword>
<dbReference type="GO" id="GO:0016740">
    <property type="term" value="F:transferase activity"/>
    <property type="evidence" value="ECO:0007669"/>
    <property type="project" value="UniProtKB-KW"/>
</dbReference>
<name>A0A7Y9ISI0_9BURK</name>
<dbReference type="EMBL" id="JACBYR010000001">
    <property type="protein sequence ID" value="NYE82161.1"/>
    <property type="molecule type" value="Genomic_DNA"/>
</dbReference>
<dbReference type="PANTHER" id="PTHR23416:SF78">
    <property type="entry name" value="LIPOPOLYSACCHARIDE BIOSYNTHESIS O-ACETYL TRANSFERASE WBBJ-RELATED"/>
    <property type="match status" value="1"/>
</dbReference>
<dbReference type="PANTHER" id="PTHR23416">
    <property type="entry name" value="SIALIC ACID SYNTHASE-RELATED"/>
    <property type="match status" value="1"/>
</dbReference>
<comment type="caution">
    <text evidence="1">The sequence shown here is derived from an EMBL/GenBank/DDBJ whole genome shotgun (WGS) entry which is preliminary data.</text>
</comment>
<gene>
    <name evidence="1" type="ORF">FHW18_001432</name>
</gene>
<proteinExistence type="predicted"/>
<dbReference type="Gene3D" id="2.160.10.10">
    <property type="entry name" value="Hexapeptide repeat proteins"/>
    <property type="match status" value="1"/>
</dbReference>
<dbReference type="RefSeq" id="WP_179584752.1">
    <property type="nucleotide sequence ID" value="NZ_JACBYR010000001.1"/>
</dbReference>
<organism evidence="1 2">
    <name type="scientific">Pigmentiphaga litoralis</name>
    <dbReference type="NCBI Taxonomy" id="516702"/>
    <lineage>
        <taxon>Bacteria</taxon>
        <taxon>Pseudomonadati</taxon>
        <taxon>Pseudomonadota</taxon>
        <taxon>Betaproteobacteria</taxon>
        <taxon>Burkholderiales</taxon>
        <taxon>Alcaligenaceae</taxon>
        <taxon>Pigmentiphaga</taxon>
    </lineage>
</organism>
<dbReference type="Pfam" id="PF00132">
    <property type="entry name" value="Hexapep"/>
    <property type="match status" value="1"/>
</dbReference>
<evidence type="ECO:0000313" key="2">
    <source>
        <dbReference type="Proteomes" id="UP000542125"/>
    </source>
</evidence>
<sequence length="216" mass="23361">MSLFAKLKKFAALSSFEKRYILSGVMARIKSATVYRREFGAIGSGTWLKRPRQVMSPKNIFIGSNVRIESDAILYSVGAYGKSEHNGRIVIEDGVYMNHSCNITCAQEVTVGRDVAFGPNVFLCDFDHGYDDPSIGMIQSPLVSKGPIRIGARSWIGANVYVASGVQLGEHCTVAANSVVTKSFPDNCVIAGVPAKLIKRFDAATSSWVKASATNT</sequence>
<dbReference type="InterPro" id="IPR001451">
    <property type="entry name" value="Hexapep"/>
</dbReference>
<reference evidence="1 2" key="1">
    <citation type="submission" date="2020-07" db="EMBL/GenBank/DDBJ databases">
        <title>Genomic Encyclopedia of Type Strains, Phase IV (KMG-V): Genome sequencing to study the core and pangenomes of soil and plant-associated prokaryotes.</title>
        <authorList>
            <person name="Whitman W."/>
        </authorList>
    </citation>
    <scope>NUCLEOTIDE SEQUENCE [LARGE SCALE GENOMIC DNA]</scope>
    <source>
        <strain evidence="1 2">SAS40</strain>
    </source>
</reference>
<dbReference type="InterPro" id="IPR011004">
    <property type="entry name" value="Trimer_LpxA-like_sf"/>
</dbReference>
<protein>
    <submittedName>
        <fullName evidence="1">Acetyltransferase-like isoleucine patch superfamily enzyme</fullName>
    </submittedName>
</protein>
<accession>A0A7Y9ISI0</accession>
<keyword evidence="2" id="KW-1185">Reference proteome</keyword>
<dbReference type="Proteomes" id="UP000542125">
    <property type="component" value="Unassembled WGS sequence"/>
</dbReference>
<dbReference type="CDD" id="cd04647">
    <property type="entry name" value="LbH_MAT_like"/>
    <property type="match status" value="1"/>
</dbReference>
<dbReference type="SUPFAM" id="SSF51161">
    <property type="entry name" value="Trimeric LpxA-like enzymes"/>
    <property type="match status" value="1"/>
</dbReference>
<evidence type="ECO:0000313" key="1">
    <source>
        <dbReference type="EMBL" id="NYE82161.1"/>
    </source>
</evidence>
<dbReference type="AlphaFoldDB" id="A0A7Y9ISI0"/>